<comment type="cofactor">
    <cofactor evidence="5">
        <name>Mg(2+)</name>
        <dbReference type="ChEBI" id="CHEBI:18420"/>
    </cofactor>
    <text evidence="5">Binds 1 Mg(2+) ion per subunit.</text>
</comment>
<dbReference type="InterPro" id="IPR034593">
    <property type="entry name" value="DgoD-like"/>
</dbReference>
<feature type="domain" description="Mandelate racemase/muconate lactonizing enzyme C-terminal" evidence="6">
    <location>
        <begin position="137"/>
        <end position="226"/>
    </location>
</feature>
<dbReference type="SMART" id="SM00922">
    <property type="entry name" value="MR_MLE"/>
    <property type="match status" value="1"/>
</dbReference>
<gene>
    <name evidence="7" type="ORF">ACFOWM_02795</name>
</gene>
<dbReference type="SFLD" id="SFLDS00001">
    <property type="entry name" value="Enolase"/>
    <property type="match status" value="1"/>
</dbReference>
<organism evidence="7 8">
    <name type="scientific">Ferruginibacter yonginensis</name>
    <dbReference type="NCBI Taxonomy" id="1310416"/>
    <lineage>
        <taxon>Bacteria</taxon>
        <taxon>Pseudomonadati</taxon>
        <taxon>Bacteroidota</taxon>
        <taxon>Chitinophagia</taxon>
        <taxon>Chitinophagales</taxon>
        <taxon>Chitinophagaceae</taxon>
        <taxon>Ferruginibacter</taxon>
    </lineage>
</organism>
<evidence type="ECO:0000256" key="1">
    <source>
        <dbReference type="ARBA" id="ARBA00008031"/>
    </source>
</evidence>
<dbReference type="PANTHER" id="PTHR48080">
    <property type="entry name" value="D-GALACTONATE DEHYDRATASE-RELATED"/>
    <property type="match status" value="1"/>
</dbReference>
<keyword evidence="2 5" id="KW-0479">Metal-binding</keyword>
<evidence type="ECO:0000256" key="2">
    <source>
        <dbReference type="ARBA" id="ARBA00022723"/>
    </source>
</evidence>
<dbReference type="CDD" id="cd03319">
    <property type="entry name" value="L-Ala-DL-Glu_epimerase"/>
    <property type="match status" value="1"/>
</dbReference>
<dbReference type="InterPro" id="IPR018110">
    <property type="entry name" value="Mandel_Rmase/mucon_lact_enz_CS"/>
</dbReference>
<dbReference type="PANTHER" id="PTHR48080:SF3">
    <property type="entry name" value="ENOLASE SUPERFAMILY MEMBER DDB_G0284701"/>
    <property type="match status" value="1"/>
</dbReference>
<dbReference type="SUPFAM" id="SSF54826">
    <property type="entry name" value="Enolase N-terminal domain-like"/>
    <property type="match status" value="1"/>
</dbReference>
<evidence type="ECO:0000256" key="5">
    <source>
        <dbReference type="RuleBase" id="RU366006"/>
    </source>
</evidence>
<dbReference type="SUPFAM" id="SSF51604">
    <property type="entry name" value="Enolase C-terminal domain-like"/>
    <property type="match status" value="1"/>
</dbReference>
<keyword evidence="3 5" id="KW-0460">Magnesium</keyword>
<dbReference type="InterPro" id="IPR029065">
    <property type="entry name" value="Enolase_C-like"/>
</dbReference>
<dbReference type="InterPro" id="IPR034603">
    <property type="entry name" value="Dipeptide_epimerase"/>
</dbReference>
<dbReference type="Pfam" id="PF13378">
    <property type="entry name" value="MR_MLE_C"/>
    <property type="match status" value="1"/>
</dbReference>
<accession>A0ABV8QS67</accession>
<dbReference type="InterPro" id="IPR013341">
    <property type="entry name" value="Mandelate_racemase_N_dom"/>
</dbReference>
<dbReference type="InterPro" id="IPR029017">
    <property type="entry name" value="Enolase-like_N"/>
</dbReference>
<dbReference type="InterPro" id="IPR013342">
    <property type="entry name" value="Mandelate_racemase_C"/>
</dbReference>
<dbReference type="PROSITE" id="PS00909">
    <property type="entry name" value="MR_MLE_2"/>
    <property type="match status" value="1"/>
</dbReference>
<comment type="similarity">
    <text evidence="1 5">Belongs to the mandelate racemase/muconate lactonizing enzyme family.</text>
</comment>
<name>A0ABV8QS67_9BACT</name>
<evidence type="ECO:0000313" key="7">
    <source>
        <dbReference type="EMBL" id="MFC4261794.1"/>
    </source>
</evidence>
<dbReference type="Gene3D" id="3.30.390.10">
    <property type="entry name" value="Enolase-like, N-terminal domain"/>
    <property type="match status" value="1"/>
</dbReference>
<evidence type="ECO:0000259" key="6">
    <source>
        <dbReference type="SMART" id="SM00922"/>
    </source>
</evidence>
<dbReference type="InterPro" id="IPR036849">
    <property type="entry name" value="Enolase-like_C_sf"/>
</dbReference>
<dbReference type="Proteomes" id="UP001595907">
    <property type="component" value="Unassembled WGS sequence"/>
</dbReference>
<proteinExistence type="inferred from homology"/>
<evidence type="ECO:0000256" key="4">
    <source>
        <dbReference type="ARBA" id="ARBA00023235"/>
    </source>
</evidence>
<comment type="caution">
    <text evidence="7">The sequence shown here is derived from an EMBL/GenBank/DDBJ whole genome shotgun (WGS) entry which is preliminary data.</text>
</comment>
<dbReference type="Gene3D" id="3.20.20.120">
    <property type="entry name" value="Enolase-like C-terminal domain"/>
    <property type="match status" value="1"/>
</dbReference>
<dbReference type="EC" id="5.1.1.-" evidence="5"/>
<dbReference type="EMBL" id="JBHSCZ010000001">
    <property type="protein sequence ID" value="MFC4261794.1"/>
    <property type="molecule type" value="Genomic_DNA"/>
</dbReference>
<sequence length="339" mass="38106">MLKVSYKKVELPFKHPFTISKGTKTHQSTLIVRLDYFGQVGYGEAPAIAYYNITVDDMIADIEAKKMFIEKFSLSDPERYWHYLHHLFPKNPFLVGALDMAAWDIYGKIKRKPLYQLWQLDTATSPLTDFTIGIDTAENMVAKMLDKPWPIYKIKVGFEGDVALVEKCRKHTNAAIRVDANAGWTLEEALIKIPQLQQLGVELVEQPLHKDDWEGMKKLYDLNYLPLLADESCVSEHDVVKCVGFFNGINIKLTKCSGITPARRMIAAAKNLGLKVMVGCMNETTVGTAAIAHLAPMLDFVDMDGTLLQTTQIGSGIEFDFGKIIYNQKPGLGIEIGNW</sequence>
<dbReference type="RefSeq" id="WP_379706798.1">
    <property type="nucleotide sequence ID" value="NZ_JBHSCZ010000001.1"/>
</dbReference>
<evidence type="ECO:0000313" key="8">
    <source>
        <dbReference type="Proteomes" id="UP001595907"/>
    </source>
</evidence>
<dbReference type="SFLD" id="SFLDG00180">
    <property type="entry name" value="muconate_cycloisomerase"/>
    <property type="match status" value="1"/>
</dbReference>
<protein>
    <recommendedName>
        <fullName evidence="5">Dipeptide epimerase</fullName>
        <ecNumber evidence="5">5.1.1.-</ecNumber>
    </recommendedName>
</protein>
<dbReference type="Pfam" id="PF02746">
    <property type="entry name" value="MR_MLE_N"/>
    <property type="match status" value="1"/>
</dbReference>
<evidence type="ECO:0000256" key="3">
    <source>
        <dbReference type="ARBA" id="ARBA00022842"/>
    </source>
</evidence>
<reference evidence="8" key="1">
    <citation type="journal article" date="2019" name="Int. J. Syst. Evol. Microbiol.">
        <title>The Global Catalogue of Microorganisms (GCM) 10K type strain sequencing project: providing services to taxonomists for standard genome sequencing and annotation.</title>
        <authorList>
            <consortium name="The Broad Institute Genomics Platform"/>
            <consortium name="The Broad Institute Genome Sequencing Center for Infectious Disease"/>
            <person name="Wu L."/>
            <person name="Ma J."/>
        </authorList>
    </citation>
    <scope>NUCLEOTIDE SEQUENCE [LARGE SCALE GENOMIC DNA]</scope>
    <source>
        <strain evidence="8">CECT 8289</strain>
    </source>
</reference>
<keyword evidence="8" id="KW-1185">Reference proteome</keyword>
<keyword evidence="4 5" id="KW-0413">Isomerase</keyword>